<name>A0AAD5X6V7_9FUNG</name>
<dbReference type="GO" id="GO:0006397">
    <property type="term" value="P:mRNA processing"/>
    <property type="evidence" value="ECO:0007669"/>
    <property type="project" value="UniProtKB-KW"/>
</dbReference>
<evidence type="ECO:0000256" key="1">
    <source>
        <dbReference type="ARBA" id="ARBA00003632"/>
    </source>
</evidence>
<keyword evidence="6" id="KW-0508">mRNA splicing</keyword>
<evidence type="ECO:0000256" key="8">
    <source>
        <dbReference type="SAM" id="MobiDB-lite"/>
    </source>
</evidence>
<evidence type="ECO:0000313" key="10">
    <source>
        <dbReference type="EMBL" id="KAJ3053832.1"/>
    </source>
</evidence>
<feature type="region of interest" description="Disordered" evidence="8">
    <location>
        <begin position="1"/>
        <end position="54"/>
    </location>
</feature>
<feature type="compositionally biased region" description="Basic and acidic residues" evidence="8">
    <location>
        <begin position="1"/>
        <end position="41"/>
    </location>
</feature>
<protein>
    <recommendedName>
        <fullName evidence="9">U4/U6.U5 small nuclear ribonucleoprotein 27kDa protein domain-containing protein</fullName>
    </recommendedName>
</protein>
<keyword evidence="7" id="KW-0539">Nucleus</keyword>
<dbReference type="Proteomes" id="UP001212841">
    <property type="component" value="Unassembled WGS sequence"/>
</dbReference>
<dbReference type="AlphaFoldDB" id="A0AAD5X6V7"/>
<gene>
    <name evidence="10" type="ORF">HK097_003298</name>
</gene>
<comment type="subunit">
    <text evidence="4">Part of a tri-snRNP complex.</text>
</comment>
<comment type="function">
    <text evidence="1">May play a role in mRNA splicing.</text>
</comment>
<comment type="subcellular location">
    <subcellularLocation>
        <location evidence="2">Nucleus</location>
    </subcellularLocation>
</comment>
<dbReference type="PANTHER" id="PTHR31077:SF1">
    <property type="entry name" value="U4_U6.U5 SMALL NUCLEAR RIBONUCLEOPROTEIN 27 KDA PROTEIN"/>
    <property type="match status" value="1"/>
</dbReference>
<dbReference type="PANTHER" id="PTHR31077">
    <property type="entry name" value="U4/U6.U5 SMALL NUCLEAR RIBONUCLEOPROTEIN 27 KDA PROTEIN"/>
    <property type="match status" value="1"/>
</dbReference>
<dbReference type="InterPro" id="IPR013957">
    <property type="entry name" value="SNRNP27"/>
</dbReference>
<evidence type="ECO:0000256" key="4">
    <source>
        <dbReference type="ARBA" id="ARBA00011825"/>
    </source>
</evidence>
<evidence type="ECO:0000256" key="7">
    <source>
        <dbReference type="ARBA" id="ARBA00023242"/>
    </source>
</evidence>
<dbReference type="EMBL" id="JADGJD010000177">
    <property type="protein sequence ID" value="KAJ3053832.1"/>
    <property type="molecule type" value="Genomic_DNA"/>
</dbReference>
<feature type="domain" description="U4/U6.U5 small nuclear ribonucleoprotein 27kDa protein" evidence="9">
    <location>
        <begin position="192"/>
        <end position="247"/>
    </location>
</feature>
<comment type="similarity">
    <text evidence="3">Belongs to the SNUT3 family.</text>
</comment>
<reference evidence="10" key="1">
    <citation type="submission" date="2020-05" db="EMBL/GenBank/DDBJ databases">
        <title>Phylogenomic resolution of chytrid fungi.</title>
        <authorList>
            <person name="Stajich J.E."/>
            <person name="Amses K."/>
            <person name="Simmons R."/>
            <person name="Seto K."/>
            <person name="Myers J."/>
            <person name="Bonds A."/>
            <person name="Quandt C.A."/>
            <person name="Barry K."/>
            <person name="Liu P."/>
            <person name="Grigoriev I."/>
            <person name="Longcore J.E."/>
            <person name="James T.Y."/>
        </authorList>
    </citation>
    <scope>NUCLEOTIDE SEQUENCE</scope>
    <source>
        <strain evidence="10">JEL0318</strain>
    </source>
</reference>
<evidence type="ECO:0000256" key="2">
    <source>
        <dbReference type="ARBA" id="ARBA00004123"/>
    </source>
</evidence>
<comment type="caution">
    <text evidence="10">The sequence shown here is derived from an EMBL/GenBank/DDBJ whole genome shotgun (WGS) entry which is preliminary data.</text>
</comment>
<proteinExistence type="inferred from homology"/>
<evidence type="ECO:0000256" key="3">
    <source>
        <dbReference type="ARBA" id="ARBA00008218"/>
    </source>
</evidence>
<dbReference type="Pfam" id="PF08648">
    <property type="entry name" value="SNRNP27"/>
    <property type="match status" value="1"/>
</dbReference>
<dbReference type="GO" id="GO:0071011">
    <property type="term" value="C:precatalytic spliceosome"/>
    <property type="evidence" value="ECO:0007669"/>
    <property type="project" value="TreeGrafter"/>
</dbReference>
<dbReference type="GO" id="GO:0008380">
    <property type="term" value="P:RNA splicing"/>
    <property type="evidence" value="ECO:0007669"/>
    <property type="project" value="UniProtKB-KW"/>
</dbReference>
<sequence length="248" mass="27145">MSSRDYRYDRDRGSRAPPRGYRDLDDPAEHDRGEDADHTTMTEEAEVVTQETTTTEEVTITDLDHLTVATTGGMDGTMDMMIGGIIGGTKDAAIHGHILRTRAQRHGPDHLILELMVAEGRIQGGGRRKVDVGLVNKPETMTEAEMGGVTTGGRQGTVGTPGWLIRITSLTDAVSSVEVIEDGNMEVDDEMDEEAKMQALMGFGGFDSTKGKKVAGTDVSAVAVNKQRTYRQYMNRRRGFNRNLSPTR</sequence>
<evidence type="ECO:0000256" key="5">
    <source>
        <dbReference type="ARBA" id="ARBA00022664"/>
    </source>
</evidence>
<keyword evidence="5" id="KW-0507">mRNA processing</keyword>
<accession>A0AAD5X6V7</accession>
<evidence type="ECO:0000256" key="6">
    <source>
        <dbReference type="ARBA" id="ARBA00023187"/>
    </source>
</evidence>
<keyword evidence="11" id="KW-1185">Reference proteome</keyword>
<organism evidence="10 11">
    <name type="scientific">Rhizophlyctis rosea</name>
    <dbReference type="NCBI Taxonomy" id="64517"/>
    <lineage>
        <taxon>Eukaryota</taxon>
        <taxon>Fungi</taxon>
        <taxon>Fungi incertae sedis</taxon>
        <taxon>Chytridiomycota</taxon>
        <taxon>Chytridiomycota incertae sedis</taxon>
        <taxon>Chytridiomycetes</taxon>
        <taxon>Rhizophlyctidales</taxon>
        <taxon>Rhizophlyctidaceae</taxon>
        <taxon>Rhizophlyctis</taxon>
    </lineage>
</organism>
<evidence type="ECO:0000259" key="9">
    <source>
        <dbReference type="Pfam" id="PF08648"/>
    </source>
</evidence>
<evidence type="ECO:0000313" key="11">
    <source>
        <dbReference type="Proteomes" id="UP001212841"/>
    </source>
</evidence>